<dbReference type="InterPro" id="IPR046357">
    <property type="entry name" value="PPIase_dom_sf"/>
</dbReference>
<dbReference type="InterPro" id="IPR023059">
    <property type="entry name" value="Foldase_PrsA"/>
</dbReference>
<evidence type="ECO:0000256" key="1">
    <source>
        <dbReference type="ARBA" id="ARBA00000971"/>
    </source>
</evidence>
<dbReference type="Proteomes" id="UP000547209">
    <property type="component" value="Unassembled WGS sequence"/>
</dbReference>
<comment type="subcellular location">
    <subcellularLocation>
        <location evidence="2">Cell membrane</location>
        <topology evidence="2">Lipid-anchor</topology>
    </subcellularLocation>
</comment>
<dbReference type="Pfam" id="PF13624">
    <property type="entry name" value="SurA_N_3"/>
    <property type="match status" value="1"/>
</dbReference>
<accession>A0A7X0RXG4</accession>
<organism evidence="15 16">
    <name type="scientific">Cohnella nanjingensis</name>
    <dbReference type="NCBI Taxonomy" id="1387779"/>
    <lineage>
        <taxon>Bacteria</taxon>
        <taxon>Bacillati</taxon>
        <taxon>Bacillota</taxon>
        <taxon>Bacilli</taxon>
        <taxon>Bacillales</taxon>
        <taxon>Paenibacillaceae</taxon>
        <taxon>Cohnella</taxon>
    </lineage>
</organism>
<evidence type="ECO:0000256" key="13">
    <source>
        <dbReference type="SAM" id="Phobius"/>
    </source>
</evidence>
<feature type="compositionally biased region" description="Basic and acidic residues" evidence="12">
    <location>
        <begin position="23"/>
        <end position="37"/>
    </location>
</feature>
<reference evidence="15 16" key="1">
    <citation type="submission" date="2020-08" db="EMBL/GenBank/DDBJ databases">
        <title>Cohnella phylogeny.</title>
        <authorList>
            <person name="Dunlap C."/>
        </authorList>
    </citation>
    <scope>NUCLEOTIDE SEQUENCE [LARGE SCALE GENOMIC DNA]</scope>
    <source>
        <strain evidence="15 16">DSM 28246</strain>
    </source>
</reference>
<evidence type="ECO:0000256" key="6">
    <source>
        <dbReference type="ARBA" id="ARBA00023110"/>
    </source>
</evidence>
<comment type="similarity">
    <text evidence="3 11">Belongs to the PrsA family.</text>
</comment>
<keyword evidence="10" id="KW-0449">Lipoprotein</keyword>
<dbReference type="PROSITE" id="PS50198">
    <property type="entry name" value="PPIC_PPIASE_2"/>
    <property type="match status" value="1"/>
</dbReference>
<name>A0A7X0RXG4_9BACL</name>
<feature type="transmembrane region" description="Helical" evidence="13">
    <location>
        <begin position="73"/>
        <end position="91"/>
    </location>
</feature>
<dbReference type="GO" id="GO:0005886">
    <property type="term" value="C:plasma membrane"/>
    <property type="evidence" value="ECO:0007669"/>
    <property type="project" value="UniProtKB-SubCell"/>
</dbReference>
<evidence type="ECO:0000256" key="5">
    <source>
        <dbReference type="ARBA" id="ARBA00022729"/>
    </source>
</evidence>
<keyword evidence="13" id="KW-0812">Transmembrane</keyword>
<gene>
    <name evidence="11" type="primary">prsA</name>
    <name evidence="15" type="ORF">H7C19_32720</name>
</gene>
<sequence>MSDLEKDPKNPASSEPEETTETATDKLEEQAADKLPEPEFETATELSSDEHSDNAAAVVPASEAQPAKPASAVVPWVIAIIAVVALAVVLVRGTSGGGMNEAVGKLDGKDITKAELYDEMVKQSGKEQVGSLLDNYMTLKLIKIEADKAGAKVSDADIDKELAKIKEKNGFTSDAQLESALAGSGMSLESFREQIQTQVELRAVFEKQSAPKDDDLKAYYEKNKANFGTVEEVKASHILLKTKAEAEDVLKQLKNGGDFAKLAQEKSTDPGSKDNGGDLGFFPKGQMNEQFETAAFNLKKGELSGVVESPNGFHIIKVTDRKEAVVPTYEDVKDEVKSAYLDEKINEGASEWIQKAKKDTGYKNLLTDTPEPSASPAASEPASPAVSASPAAK</sequence>
<dbReference type="PANTHER" id="PTHR47245:SF1">
    <property type="entry name" value="FOLDASE PROTEIN PRSA"/>
    <property type="match status" value="1"/>
</dbReference>
<evidence type="ECO:0000313" key="16">
    <source>
        <dbReference type="Proteomes" id="UP000547209"/>
    </source>
</evidence>
<dbReference type="GO" id="GO:0003755">
    <property type="term" value="F:peptidyl-prolyl cis-trans isomerase activity"/>
    <property type="evidence" value="ECO:0007669"/>
    <property type="project" value="UniProtKB-UniRule"/>
</dbReference>
<feature type="compositionally biased region" description="Low complexity" evidence="12">
    <location>
        <begin position="370"/>
        <end position="393"/>
    </location>
</feature>
<evidence type="ECO:0000256" key="11">
    <source>
        <dbReference type="HAMAP-Rule" id="MF_01145"/>
    </source>
</evidence>
<dbReference type="SUPFAM" id="SSF54534">
    <property type="entry name" value="FKBP-like"/>
    <property type="match status" value="1"/>
</dbReference>
<evidence type="ECO:0000313" key="15">
    <source>
        <dbReference type="EMBL" id="MBB6675433.1"/>
    </source>
</evidence>
<evidence type="ECO:0000256" key="12">
    <source>
        <dbReference type="SAM" id="MobiDB-lite"/>
    </source>
</evidence>
<dbReference type="Pfam" id="PF13616">
    <property type="entry name" value="Rotamase_3"/>
    <property type="match status" value="1"/>
</dbReference>
<dbReference type="AlphaFoldDB" id="A0A7X0RXG4"/>
<feature type="region of interest" description="Disordered" evidence="12">
    <location>
        <begin position="1"/>
        <end position="65"/>
    </location>
</feature>
<dbReference type="InterPro" id="IPR027304">
    <property type="entry name" value="Trigger_fact/SurA_dom_sf"/>
</dbReference>
<protein>
    <recommendedName>
        <fullName evidence="11">Foldase protein PrsA</fullName>
        <ecNumber evidence="11">5.2.1.8</ecNumber>
    </recommendedName>
</protein>
<dbReference type="PROSITE" id="PS01096">
    <property type="entry name" value="PPIC_PPIASE_1"/>
    <property type="match status" value="1"/>
</dbReference>
<evidence type="ECO:0000256" key="7">
    <source>
        <dbReference type="ARBA" id="ARBA00023136"/>
    </source>
</evidence>
<dbReference type="RefSeq" id="WP_185673288.1">
    <property type="nucleotide sequence ID" value="NZ_JACJVP010000076.1"/>
</dbReference>
<proteinExistence type="inferred from homology"/>
<keyword evidence="9 11" id="KW-0413">Isomerase</keyword>
<keyword evidence="5 11" id="KW-0732">Signal</keyword>
<evidence type="ECO:0000256" key="9">
    <source>
        <dbReference type="ARBA" id="ARBA00023235"/>
    </source>
</evidence>
<dbReference type="HAMAP" id="MF_01145">
    <property type="entry name" value="Foldase_PrsA"/>
    <property type="match status" value="1"/>
</dbReference>
<comment type="catalytic activity">
    <reaction evidence="1 11">
        <text>[protein]-peptidylproline (omega=180) = [protein]-peptidylproline (omega=0)</text>
        <dbReference type="Rhea" id="RHEA:16237"/>
        <dbReference type="Rhea" id="RHEA-COMP:10747"/>
        <dbReference type="Rhea" id="RHEA-COMP:10748"/>
        <dbReference type="ChEBI" id="CHEBI:83833"/>
        <dbReference type="ChEBI" id="CHEBI:83834"/>
        <dbReference type="EC" id="5.2.1.8"/>
    </reaction>
</comment>
<keyword evidence="13" id="KW-1133">Transmembrane helix</keyword>
<comment type="function">
    <text evidence="11">Plays a major role in protein secretion by helping the post-translocational extracellular folding of several secreted proteins.</text>
</comment>
<feature type="domain" description="PpiC" evidence="14">
    <location>
        <begin position="230"/>
        <end position="320"/>
    </location>
</feature>
<evidence type="ECO:0000259" key="14">
    <source>
        <dbReference type="PROSITE" id="PS50198"/>
    </source>
</evidence>
<dbReference type="EMBL" id="JACJVP010000076">
    <property type="protein sequence ID" value="MBB6675433.1"/>
    <property type="molecule type" value="Genomic_DNA"/>
</dbReference>
<dbReference type="GO" id="GO:0006457">
    <property type="term" value="P:protein folding"/>
    <property type="evidence" value="ECO:0007669"/>
    <property type="project" value="UniProtKB-UniRule"/>
</dbReference>
<keyword evidence="8" id="KW-0564">Palmitate</keyword>
<dbReference type="Gene3D" id="3.10.50.40">
    <property type="match status" value="1"/>
</dbReference>
<feature type="region of interest" description="Disordered" evidence="12">
    <location>
        <begin position="363"/>
        <end position="393"/>
    </location>
</feature>
<evidence type="ECO:0000256" key="4">
    <source>
        <dbReference type="ARBA" id="ARBA00022475"/>
    </source>
</evidence>
<dbReference type="PANTHER" id="PTHR47245">
    <property type="entry name" value="PEPTIDYLPROLYL ISOMERASE"/>
    <property type="match status" value="1"/>
</dbReference>
<dbReference type="InterPro" id="IPR023058">
    <property type="entry name" value="PPIase_PpiC_CS"/>
</dbReference>
<keyword evidence="6 11" id="KW-0697">Rotamase</keyword>
<evidence type="ECO:0000256" key="2">
    <source>
        <dbReference type="ARBA" id="ARBA00004193"/>
    </source>
</evidence>
<dbReference type="InterPro" id="IPR000297">
    <property type="entry name" value="PPIase_PpiC"/>
</dbReference>
<evidence type="ECO:0000256" key="8">
    <source>
        <dbReference type="ARBA" id="ARBA00023139"/>
    </source>
</evidence>
<evidence type="ECO:0000256" key="3">
    <source>
        <dbReference type="ARBA" id="ARBA00006071"/>
    </source>
</evidence>
<keyword evidence="16" id="KW-1185">Reference proteome</keyword>
<dbReference type="Gene3D" id="1.10.4030.10">
    <property type="entry name" value="Porin chaperone SurA, peptide-binding domain"/>
    <property type="match status" value="1"/>
</dbReference>
<dbReference type="InterPro" id="IPR050245">
    <property type="entry name" value="PrsA_foldase"/>
</dbReference>
<comment type="caution">
    <text evidence="15">The sequence shown here is derived from an EMBL/GenBank/DDBJ whole genome shotgun (WGS) entry which is preliminary data.</text>
</comment>
<dbReference type="SUPFAM" id="SSF109998">
    <property type="entry name" value="Triger factor/SurA peptide-binding domain-like"/>
    <property type="match status" value="1"/>
</dbReference>
<keyword evidence="7 11" id="KW-0472">Membrane</keyword>
<evidence type="ECO:0000256" key="10">
    <source>
        <dbReference type="ARBA" id="ARBA00023288"/>
    </source>
</evidence>
<keyword evidence="4 11" id="KW-1003">Cell membrane</keyword>
<dbReference type="EC" id="5.2.1.8" evidence="11"/>